<evidence type="ECO:0000256" key="7">
    <source>
        <dbReference type="ARBA" id="ARBA00023242"/>
    </source>
</evidence>
<sequence length="100" mass="11052">MSSLNAYLNKKVAVLTSDGRFFVGVLEGYDHSTNLILSDTQERVIVPAEEGESIIDELGLFVIRGDLVVCVGEIDEALDKSIDWTRVHGSTIQKTKKSIR</sequence>
<dbReference type="PROSITE" id="PS52002">
    <property type="entry name" value="SM"/>
    <property type="match status" value="1"/>
</dbReference>
<evidence type="ECO:0000256" key="1">
    <source>
        <dbReference type="ARBA" id="ARBA00004123"/>
    </source>
</evidence>
<dbReference type="SMART" id="SM00651">
    <property type="entry name" value="Sm"/>
    <property type="match status" value="1"/>
</dbReference>
<proteinExistence type="inferred from homology"/>
<dbReference type="InterPro" id="IPR034103">
    <property type="entry name" value="Lsm8"/>
</dbReference>
<dbReference type="AlphaFoldDB" id="A0A1E4S991"/>
<dbReference type="PANTHER" id="PTHR15588">
    <property type="entry name" value="LSM1"/>
    <property type="match status" value="1"/>
</dbReference>
<evidence type="ECO:0000256" key="3">
    <source>
        <dbReference type="ARBA" id="ARBA00022664"/>
    </source>
</evidence>
<dbReference type="InterPro" id="IPR047575">
    <property type="entry name" value="Sm"/>
</dbReference>
<dbReference type="EMBL" id="KV453925">
    <property type="protein sequence ID" value="ODV76079.1"/>
    <property type="molecule type" value="Genomic_DNA"/>
</dbReference>
<name>A0A1E4S991_CYBJN</name>
<dbReference type="RefSeq" id="XP_020073118.1">
    <property type="nucleotide sequence ID" value="XM_020217038.1"/>
</dbReference>
<dbReference type="STRING" id="983966.A0A1E4S991"/>
<dbReference type="FunFam" id="2.30.30.100:FF:000027">
    <property type="entry name" value="U6 snRNA-associated Sm-like protein LSm8"/>
    <property type="match status" value="1"/>
</dbReference>
<dbReference type="CDD" id="cd01727">
    <property type="entry name" value="LSm8"/>
    <property type="match status" value="1"/>
</dbReference>
<comment type="similarity">
    <text evidence="2 9">Belongs to the snRNP Sm proteins family.</text>
</comment>
<evidence type="ECO:0000256" key="8">
    <source>
        <dbReference type="ARBA" id="ARBA00023274"/>
    </source>
</evidence>
<evidence type="ECO:0000256" key="4">
    <source>
        <dbReference type="ARBA" id="ARBA00022728"/>
    </source>
</evidence>
<keyword evidence="4 9" id="KW-0747">Spliceosome</keyword>
<comment type="subunit">
    <text evidence="9">LSm subunits form a heteromer with a doughnut shape.</text>
</comment>
<keyword evidence="5 9" id="KW-0694">RNA-binding</keyword>
<protein>
    <recommendedName>
        <fullName evidence="9">LSM2-LSM8 complex subunit LSM8</fullName>
    </recommendedName>
</protein>
<keyword evidence="7 9" id="KW-0539">Nucleus</keyword>
<evidence type="ECO:0000313" key="11">
    <source>
        <dbReference type="EMBL" id="ODV76079.1"/>
    </source>
</evidence>
<dbReference type="GO" id="GO:0000398">
    <property type="term" value="P:mRNA splicing, via spliceosome"/>
    <property type="evidence" value="ECO:0007669"/>
    <property type="project" value="UniProtKB-UniRule"/>
</dbReference>
<evidence type="ECO:0000256" key="2">
    <source>
        <dbReference type="ARBA" id="ARBA00006850"/>
    </source>
</evidence>
<dbReference type="GO" id="GO:0005688">
    <property type="term" value="C:U6 snRNP"/>
    <property type="evidence" value="ECO:0007669"/>
    <property type="project" value="UniProtKB-UniRule"/>
</dbReference>
<evidence type="ECO:0000256" key="6">
    <source>
        <dbReference type="ARBA" id="ARBA00023187"/>
    </source>
</evidence>
<dbReference type="Proteomes" id="UP000094389">
    <property type="component" value="Unassembled WGS sequence"/>
</dbReference>
<dbReference type="Pfam" id="PF01423">
    <property type="entry name" value="LSM"/>
    <property type="match status" value="1"/>
</dbReference>
<dbReference type="GeneID" id="30991434"/>
<accession>A0A1E4S991</accession>
<dbReference type="OrthoDB" id="422364at2759"/>
<reference evidence="11 12" key="1">
    <citation type="journal article" date="2016" name="Proc. Natl. Acad. Sci. U.S.A.">
        <title>Comparative genomics of biotechnologically important yeasts.</title>
        <authorList>
            <person name="Riley R."/>
            <person name="Haridas S."/>
            <person name="Wolfe K.H."/>
            <person name="Lopes M.R."/>
            <person name="Hittinger C.T."/>
            <person name="Goeker M."/>
            <person name="Salamov A.A."/>
            <person name="Wisecaver J.H."/>
            <person name="Long T.M."/>
            <person name="Calvey C.H."/>
            <person name="Aerts A.L."/>
            <person name="Barry K.W."/>
            <person name="Choi C."/>
            <person name="Clum A."/>
            <person name="Coughlan A.Y."/>
            <person name="Deshpande S."/>
            <person name="Douglass A.P."/>
            <person name="Hanson S.J."/>
            <person name="Klenk H.-P."/>
            <person name="LaButti K.M."/>
            <person name="Lapidus A."/>
            <person name="Lindquist E.A."/>
            <person name="Lipzen A.M."/>
            <person name="Meier-Kolthoff J.P."/>
            <person name="Ohm R.A."/>
            <person name="Otillar R.P."/>
            <person name="Pangilinan J.L."/>
            <person name="Peng Y."/>
            <person name="Rokas A."/>
            <person name="Rosa C.A."/>
            <person name="Scheuner C."/>
            <person name="Sibirny A.A."/>
            <person name="Slot J.C."/>
            <person name="Stielow J.B."/>
            <person name="Sun H."/>
            <person name="Kurtzman C.P."/>
            <person name="Blackwell M."/>
            <person name="Grigoriev I.V."/>
            <person name="Jeffries T.W."/>
        </authorList>
    </citation>
    <scope>NUCLEOTIDE SEQUENCE [LARGE SCALE GENOMIC DNA]</scope>
    <source>
        <strain evidence="12">ATCC 18201 / CBS 1600 / BCRC 20928 / JCM 3617 / NBRC 0987 / NRRL Y-1542</strain>
    </source>
</reference>
<keyword evidence="3 9" id="KW-0507">mRNA processing</keyword>
<organism evidence="11 12">
    <name type="scientific">Cyberlindnera jadinii (strain ATCC 18201 / CBS 1600 / BCRC 20928 / JCM 3617 / NBRC 0987 / NRRL Y-1542)</name>
    <name type="common">Torula yeast</name>
    <name type="synonym">Candida utilis</name>
    <dbReference type="NCBI Taxonomy" id="983966"/>
    <lineage>
        <taxon>Eukaryota</taxon>
        <taxon>Fungi</taxon>
        <taxon>Dikarya</taxon>
        <taxon>Ascomycota</taxon>
        <taxon>Saccharomycotina</taxon>
        <taxon>Saccharomycetes</taxon>
        <taxon>Phaffomycetales</taxon>
        <taxon>Phaffomycetaceae</taxon>
        <taxon>Cyberlindnera</taxon>
    </lineage>
</organism>
<dbReference type="OMA" id="AACDQTT"/>
<dbReference type="PANTHER" id="PTHR15588:SF9">
    <property type="entry name" value="U6 SNRNA-ASSOCIATED SM-LIKE PROTEIN LSM8"/>
    <property type="match status" value="1"/>
</dbReference>
<evidence type="ECO:0000256" key="9">
    <source>
        <dbReference type="RuleBase" id="RU365048"/>
    </source>
</evidence>
<evidence type="ECO:0000259" key="10">
    <source>
        <dbReference type="PROSITE" id="PS52002"/>
    </source>
</evidence>
<keyword evidence="12" id="KW-1185">Reference proteome</keyword>
<dbReference type="SUPFAM" id="SSF50182">
    <property type="entry name" value="Sm-like ribonucleoproteins"/>
    <property type="match status" value="1"/>
</dbReference>
<keyword evidence="8 9" id="KW-0687">Ribonucleoprotein</keyword>
<feature type="domain" description="Sm" evidence="10">
    <location>
        <begin position="1"/>
        <end position="77"/>
    </location>
</feature>
<dbReference type="GO" id="GO:0071011">
    <property type="term" value="C:precatalytic spliceosome"/>
    <property type="evidence" value="ECO:0007669"/>
    <property type="project" value="TreeGrafter"/>
</dbReference>
<evidence type="ECO:0000313" key="12">
    <source>
        <dbReference type="Proteomes" id="UP000094389"/>
    </source>
</evidence>
<evidence type="ECO:0000256" key="5">
    <source>
        <dbReference type="ARBA" id="ARBA00022884"/>
    </source>
</evidence>
<dbReference type="GO" id="GO:0003729">
    <property type="term" value="F:mRNA binding"/>
    <property type="evidence" value="ECO:0007669"/>
    <property type="project" value="TreeGrafter"/>
</dbReference>
<keyword evidence="6 9" id="KW-0508">mRNA splicing</keyword>
<dbReference type="GO" id="GO:0046540">
    <property type="term" value="C:U4/U6 x U5 tri-snRNP complex"/>
    <property type="evidence" value="ECO:0007669"/>
    <property type="project" value="UniProtKB-UniRule"/>
</dbReference>
<comment type="subcellular location">
    <subcellularLocation>
        <location evidence="1 9">Nucleus</location>
    </subcellularLocation>
</comment>
<dbReference type="InterPro" id="IPR010920">
    <property type="entry name" value="LSM_dom_sf"/>
</dbReference>
<dbReference type="InterPro" id="IPR044642">
    <property type="entry name" value="PTHR15588"/>
</dbReference>
<gene>
    <name evidence="9" type="primary">LSM8</name>
    <name evidence="11" type="ORF">CYBJADRAFT_182277</name>
</gene>
<dbReference type="InterPro" id="IPR001163">
    <property type="entry name" value="Sm_dom_euk/arc"/>
</dbReference>
<comment type="function">
    <text evidence="9">Plays role in pre-mRNA splicing as component of the U4/U6-U5 tri-snRNP complex that is involved in spliceosome assembly, and as component of the precatalytic spliceosome (spliceosome B complex). The heptameric LSM2-8 complex binds specifically to the 3'-terminal U-tract of U6 snRNA.</text>
</comment>
<dbReference type="Gene3D" id="2.30.30.100">
    <property type="match status" value="1"/>
</dbReference>